<dbReference type="InterPro" id="IPR015946">
    <property type="entry name" value="KH_dom-like_a/b"/>
</dbReference>
<dbReference type="Pfam" id="PF02566">
    <property type="entry name" value="OsmC"/>
    <property type="match status" value="1"/>
</dbReference>
<dbReference type="RefSeq" id="WP_387415852.1">
    <property type="nucleotide sequence ID" value="NZ_CP191998.1"/>
</dbReference>
<comment type="caution">
    <text evidence="1">The sequence shown here is derived from an EMBL/GenBank/DDBJ whole genome shotgun (WGS) entry which is preliminary data.</text>
</comment>
<dbReference type="Proteomes" id="UP001602013">
    <property type="component" value="Unassembled WGS sequence"/>
</dbReference>
<evidence type="ECO:0000313" key="2">
    <source>
        <dbReference type="Proteomes" id="UP001602013"/>
    </source>
</evidence>
<dbReference type="PANTHER" id="PTHR39624:SF2">
    <property type="entry name" value="OSMC-LIKE PROTEIN"/>
    <property type="match status" value="1"/>
</dbReference>
<protein>
    <submittedName>
        <fullName evidence="1">OsmC family protein</fullName>
        <ecNumber evidence="1">1.11.1.-</ecNumber>
    </submittedName>
</protein>
<accession>A0ABW6SX72</accession>
<organism evidence="1 2">
    <name type="scientific">Microtetraspora malaysiensis</name>
    <dbReference type="NCBI Taxonomy" id="161358"/>
    <lineage>
        <taxon>Bacteria</taxon>
        <taxon>Bacillati</taxon>
        <taxon>Actinomycetota</taxon>
        <taxon>Actinomycetes</taxon>
        <taxon>Streptosporangiales</taxon>
        <taxon>Streptosporangiaceae</taxon>
        <taxon>Microtetraspora</taxon>
    </lineage>
</organism>
<reference evidence="1 2" key="1">
    <citation type="submission" date="2024-10" db="EMBL/GenBank/DDBJ databases">
        <title>The Natural Products Discovery Center: Release of the First 8490 Sequenced Strains for Exploring Actinobacteria Biosynthetic Diversity.</title>
        <authorList>
            <person name="Kalkreuter E."/>
            <person name="Kautsar S.A."/>
            <person name="Yang D."/>
            <person name="Bader C.D."/>
            <person name="Teijaro C.N."/>
            <person name="Fluegel L."/>
            <person name="Davis C.M."/>
            <person name="Simpson J.R."/>
            <person name="Lauterbach L."/>
            <person name="Steele A.D."/>
            <person name="Gui C."/>
            <person name="Meng S."/>
            <person name="Li G."/>
            <person name="Viehrig K."/>
            <person name="Ye F."/>
            <person name="Su P."/>
            <person name="Kiefer A.F."/>
            <person name="Nichols A."/>
            <person name="Cepeda A.J."/>
            <person name="Yan W."/>
            <person name="Fan B."/>
            <person name="Jiang Y."/>
            <person name="Adhikari A."/>
            <person name="Zheng C.-J."/>
            <person name="Schuster L."/>
            <person name="Cowan T.M."/>
            <person name="Smanski M.J."/>
            <person name="Chevrette M.G."/>
            <person name="De Carvalho L.P.S."/>
            <person name="Shen B."/>
        </authorList>
    </citation>
    <scope>NUCLEOTIDE SEQUENCE [LARGE SCALE GENOMIC DNA]</scope>
    <source>
        <strain evidence="1 2">NPDC002173</strain>
    </source>
</reference>
<dbReference type="InterPro" id="IPR036102">
    <property type="entry name" value="OsmC/Ohrsf"/>
</dbReference>
<evidence type="ECO:0000313" key="1">
    <source>
        <dbReference type="EMBL" id="MFF3669616.1"/>
    </source>
</evidence>
<dbReference type="Gene3D" id="3.30.300.20">
    <property type="match status" value="1"/>
</dbReference>
<dbReference type="EMBL" id="JBIASD010000023">
    <property type="protein sequence ID" value="MFF3669616.1"/>
    <property type="molecule type" value="Genomic_DNA"/>
</dbReference>
<gene>
    <name evidence="1" type="ORF">ACFYXI_28915</name>
</gene>
<sequence>MAESRSETLRVAWHGGDRFEIQIRGHSVRVDEPKDFGGSDTGPTATELFVGSLAACVADCAERYLHRCQLPAGVTVTARYDLGLQPARLSKVALDVEAPGLPEGLRESFTAVIRHCPVHNTLFRAPEVTFHVLTSGHEAVCHHP</sequence>
<name>A0ABW6SX72_9ACTN</name>
<dbReference type="GO" id="GO:0004601">
    <property type="term" value="F:peroxidase activity"/>
    <property type="evidence" value="ECO:0007669"/>
    <property type="project" value="UniProtKB-KW"/>
</dbReference>
<dbReference type="SUPFAM" id="SSF82784">
    <property type="entry name" value="OsmC-like"/>
    <property type="match status" value="1"/>
</dbReference>
<proteinExistence type="predicted"/>
<keyword evidence="1" id="KW-0575">Peroxidase</keyword>
<dbReference type="InterPro" id="IPR003718">
    <property type="entry name" value="OsmC/Ohr_fam"/>
</dbReference>
<keyword evidence="2" id="KW-1185">Reference proteome</keyword>
<dbReference type="EC" id="1.11.1.-" evidence="1"/>
<keyword evidence="1" id="KW-0560">Oxidoreductase</keyword>
<dbReference type="PANTHER" id="PTHR39624">
    <property type="entry name" value="PROTEIN INVOLVED IN RIMO-MEDIATED BETA-METHYLTHIOLATION OF RIBOSOMAL PROTEIN S12 YCAO"/>
    <property type="match status" value="1"/>
</dbReference>